<reference evidence="4 5" key="1">
    <citation type="submission" date="2016-07" db="EMBL/GenBank/DDBJ databases">
        <title>Pervasive Adenine N6-methylation of Active Genes in Fungi.</title>
        <authorList>
            <consortium name="DOE Joint Genome Institute"/>
            <person name="Mondo S.J."/>
            <person name="Dannebaum R.O."/>
            <person name="Kuo R.C."/>
            <person name="Labutti K."/>
            <person name="Haridas S."/>
            <person name="Kuo A."/>
            <person name="Salamov A."/>
            <person name="Ahrendt S.R."/>
            <person name="Lipzen A."/>
            <person name="Sullivan W."/>
            <person name="Andreopoulos W.B."/>
            <person name="Clum A."/>
            <person name="Lindquist E."/>
            <person name="Daum C."/>
            <person name="Ramamoorthy G.K."/>
            <person name="Gryganskyi A."/>
            <person name="Culley D."/>
            <person name="Magnuson J.K."/>
            <person name="James T.Y."/>
            <person name="O'Malley M.A."/>
            <person name="Stajich J.E."/>
            <person name="Spatafora J.W."/>
            <person name="Visel A."/>
            <person name="Grigoriev I.V."/>
        </authorList>
    </citation>
    <scope>NUCLEOTIDE SEQUENCE [LARGE SCALE GENOMIC DNA]</scope>
    <source>
        <strain evidence="4 5">JEL800</strain>
    </source>
</reference>
<gene>
    <name evidence="4" type="ORF">BCR33DRAFT_181988</name>
</gene>
<evidence type="ECO:0000256" key="3">
    <source>
        <dbReference type="SAM" id="MobiDB-lite"/>
    </source>
</evidence>
<dbReference type="GO" id="GO:0007017">
    <property type="term" value="P:microtubule-based process"/>
    <property type="evidence" value="ECO:0007669"/>
    <property type="project" value="InterPro"/>
</dbReference>
<dbReference type="OrthoDB" id="4977at2759"/>
<name>A0A1Y2D0Y8_9FUNG</name>
<dbReference type="GO" id="GO:0005737">
    <property type="term" value="C:cytoplasm"/>
    <property type="evidence" value="ECO:0007669"/>
    <property type="project" value="UniProtKB-SubCell"/>
</dbReference>
<dbReference type="Pfam" id="PF04912">
    <property type="entry name" value="Dynamitin"/>
    <property type="match status" value="1"/>
</dbReference>
<organism evidence="4 5">
    <name type="scientific">Rhizoclosmatium globosum</name>
    <dbReference type="NCBI Taxonomy" id="329046"/>
    <lineage>
        <taxon>Eukaryota</taxon>
        <taxon>Fungi</taxon>
        <taxon>Fungi incertae sedis</taxon>
        <taxon>Chytridiomycota</taxon>
        <taxon>Chytridiomycota incertae sedis</taxon>
        <taxon>Chytridiomycetes</taxon>
        <taxon>Chytridiales</taxon>
        <taxon>Chytriomycetaceae</taxon>
        <taxon>Rhizoclosmatium</taxon>
    </lineage>
</organism>
<feature type="compositionally biased region" description="Polar residues" evidence="3">
    <location>
        <begin position="183"/>
        <end position="195"/>
    </location>
</feature>
<evidence type="ECO:0000313" key="5">
    <source>
        <dbReference type="Proteomes" id="UP000193642"/>
    </source>
</evidence>
<feature type="region of interest" description="Disordered" evidence="3">
    <location>
        <begin position="1"/>
        <end position="47"/>
    </location>
</feature>
<dbReference type="EMBL" id="MCGO01000002">
    <property type="protein sequence ID" value="ORY52941.1"/>
    <property type="molecule type" value="Genomic_DNA"/>
</dbReference>
<evidence type="ECO:0000313" key="4">
    <source>
        <dbReference type="EMBL" id="ORY52941.1"/>
    </source>
</evidence>
<protein>
    <submittedName>
        <fullName evidence="4">Uncharacterized protein</fullName>
    </submittedName>
</protein>
<comment type="subcellular location">
    <subcellularLocation>
        <location evidence="1">Cytoplasm</location>
    </subcellularLocation>
</comment>
<feature type="compositionally biased region" description="Basic residues" evidence="3">
    <location>
        <begin position="153"/>
        <end position="162"/>
    </location>
</feature>
<dbReference type="AlphaFoldDB" id="A0A1Y2D0Y8"/>
<feature type="region of interest" description="Disordered" evidence="3">
    <location>
        <begin position="153"/>
        <end position="195"/>
    </location>
</feature>
<evidence type="ECO:0000256" key="2">
    <source>
        <dbReference type="ARBA" id="ARBA00022490"/>
    </source>
</evidence>
<evidence type="ECO:0000256" key="1">
    <source>
        <dbReference type="ARBA" id="ARBA00004496"/>
    </source>
</evidence>
<dbReference type="InterPro" id="IPR028133">
    <property type="entry name" value="Dynamitin"/>
</dbReference>
<comment type="caution">
    <text evidence="4">The sequence shown here is derived from an EMBL/GenBank/DDBJ whole genome shotgun (WGS) entry which is preliminary data.</text>
</comment>
<feature type="compositionally biased region" description="Low complexity" evidence="3">
    <location>
        <begin position="16"/>
        <end position="31"/>
    </location>
</feature>
<keyword evidence="5" id="KW-1185">Reference proteome</keyword>
<sequence>MNSLSMSGAFSPLAQPSVMSPTSPSSSASPPVASPPHISPPTAGIPAPVSSSIQYDLYYQTGANPSNSTASNSIVFADDVLDIERRIGALERLVGNSAAGSTASSSLLDDIQDLDSTLTLLTTPHALARLSRRIQTITSQIDRTVRLRRRIMAQQQKQRRKFTSLNDDPSSSSDPDNDDETDPTASSPDQPATTESAVNQLIELEMESRRAEDERRVSYLFSTLSDRLDPMSTHIPQLLTRLRGLAMLNAEINSTHVRETLNELENEQNGVMLDKFEKVRNGMGRIRGGVRAGAKSGAKRFEEIEKGVRELVVAIEERFGNAGGRPVKPPVPPRKPKSLVNSAAASPVVAHLAAPPEVDAVKDMWLVVVVVAGSL</sequence>
<proteinExistence type="predicted"/>
<dbReference type="PANTHER" id="PTHR15346">
    <property type="entry name" value="DYNACTIN SUBUNIT"/>
    <property type="match status" value="1"/>
</dbReference>
<accession>A0A1Y2D0Y8</accession>
<keyword evidence="2" id="KW-0963">Cytoplasm</keyword>
<dbReference type="GO" id="GO:0005869">
    <property type="term" value="C:dynactin complex"/>
    <property type="evidence" value="ECO:0007669"/>
    <property type="project" value="InterPro"/>
</dbReference>
<dbReference type="Proteomes" id="UP000193642">
    <property type="component" value="Unassembled WGS sequence"/>
</dbReference>